<evidence type="ECO:0000313" key="1">
    <source>
        <dbReference type="EMBL" id="BBD82584.1"/>
    </source>
</evidence>
<protein>
    <submittedName>
        <fullName evidence="1">Uncharacterized protein</fullName>
    </submittedName>
</protein>
<gene>
    <name evidence="1" type="primary">K0161H03.28</name>
</gene>
<proteinExistence type="predicted"/>
<accession>A0A679B8Z8</accession>
<organism evidence="1">
    <name type="scientific">Oryza sativa subsp. indica</name>
    <name type="common">Rice</name>
    <dbReference type="NCBI Taxonomy" id="39946"/>
    <lineage>
        <taxon>Eukaryota</taxon>
        <taxon>Viridiplantae</taxon>
        <taxon>Streptophyta</taxon>
        <taxon>Embryophyta</taxon>
        <taxon>Tracheophyta</taxon>
        <taxon>Spermatophyta</taxon>
        <taxon>Magnoliopsida</taxon>
        <taxon>Liliopsida</taxon>
        <taxon>Poales</taxon>
        <taxon>Poaceae</taxon>
        <taxon>BOP clade</taxon>
        <taxon>Oryzoideae</taxon>
        <taxon>Oryzeae</taxon>
        <taxon>Oryzinae</taxon>
        <taxon>Oryza</taxon>
        <taxon>Oryza sativa</taxon>
    </lineage>
</organism>
<sequence>MEKRGGSEDHVFTGFSKFAIVMANTIMANGVVAKLAFIQTVPESRVYGAGTGRCQRCRFYEKALRLMRNSI</sequence>
<reference evidence="1" key="1">
    <citation type="submission" date="2009-05" db="EMBL/GenBank/DDBJ databases">
        <title>Oryza sativa Indica Group genomic DNA, chromosome 11, BAC clone:K0161H03, cultivar:Kasalath.</title>
        <authorList>
            <person name="Matsumoto T."/>
            <person name="Wu J."/>
            <person name="Kanamori H."/>
        </authorList>
    </citation>
    <scope>NUCLEOTIDE SEQUENCE</scope>
</reference>
<dbReference type="EMBL" id="AP011492">
    <property type="protein sequence ID" value="BBD82584.1"/>
    <property type="molecule type" value="Genomic_DNA"/>
</dbReference>
<name>A0A679B8Z8_ORYSI</name>
<dbReference type="AlphaFoldDB" id="A0A679B8Z8"/>